<dbReference type="GO" id="GO:0071281">
    <property type="term" value="P:cellular response to iron ion"/>
    <property type="evidence" value="ECO:0007669"/>
    <property type="project" value="TreeGrafter"/>
</dbReference>
<evidence type="ECO:0000256" key="1">
    <source>
        <dbReference type="SAM" id="SignalP"/>
    </source>
</evidence>
<comment type="caution">
    <text evidence="3">The sequence shown here is derived from an EMBL/GenBank/DDBJ whole genome shotgun (WGS) entry which is preliminary data.</text>
</comment>
<organism evidence="3 4">
    <name type="scientific">Sutterella seckii</name>
    <dbReference type="NCBI Taxonomy" id="1944635"/>
    <lineage>
        <taxon>Bacteria</taxon>
        <taxon>Pseudomonadati</taxon>
        <taxon>Pseudomonadota</taxon>
        <taxon>Betaproteobacteria</taxon>
        <taxon>Burkholderiales</taxon>
        <taxon>Sutterellaceae</taxon>
        <taxon>Sutterella</taxon>
    </lineage>
</organism>
<dbReference type="PANTHER" id="PTHR30535:SF34">
    <property type="entry name" value="MOLYBDATE-BINDING PROTEIN MOLA"/>
    <property type="match status" value="1"/>
</dbReference>
<feature type="signal peptide" evidence="1">
    <location>
        <begin position="1"/>
        <end position="24"/>
    </location>
</feature>
<evidence type="ECO:0000313" key="4">
    <source>
        <dbReference type="Proteomes" id="UP000469462"/>
    </source>
</evidence>
<accession>A0AAI9SC16</accession>
<dbReference type="Pfam" id="PF01497">
    <property type="entry name" value="Peripla_BP_2"/>
    <property type="match status" value="1"/>
</dbReference>
<protein>
    <submittedName>
        <fullName evidence="3">ABC transporter substrate-binding protein</fullName>
    </submittedName>
</protein>
<dbReference type="InterPro" id="IPR002491">
    <property type="entry name" value="ABC_transptr_periplasmic_BD"/>
</dbReference>
<keyword evidence="4" id="KW-1185">Reference proteome</keyword>
<evidence type="ECO:0000259" key="2">
    <source>
        <dbReference type="PROSITE" id="PS50983"/>
    </source>
</evidence>
<gene>
    <name evidence="3" type="ORF">GBM96_09695</name>
</gene>
<dbReference type="Gene3D" id="3.40.50.1980">
    <property type="entry name" value="Nitrogenase molybdenum iron protein domain"/>
    <property type="match status" value="2"/>
</dbReference>
<proteinExistence type="predicted"/>
<dbReference type="EMBL" id="WEHW01000048">
    <property type="protein sequence ID" value="KAB7650164.1"/>
    <property type="molecule type" value="Genomic_DNA"/>
</dbReference>
<dbReference type="PROSITE" id="PS50983">
    <property type="entry name" value="FE_B12_PBP"/>
    <property type="match status" value="1"/>
</dbReference>
<sequence length="354" mass="40071">MQKRLFLRGAAAALAFALAFPAFADRVVTDQIGRSVTIPDHVNRVVVLQHQTLNLLVQMDASEKVVGVLSSWKKNLGPQFVRFDKKLETMPMPGDLTSVNIEAVTALKPDVVFIANYAPKDMIESLERAGLPTVAVSLRRDAKDQKAQLNPTMKDEESAYTLGLEDGIRLIADVVDRRKEGEELIRYTFEKRRLVDSRIGKLPENERVRAYMANPNLTTYGSGKYTGLMMEHAGAFNVAAKTIKGYKQVSIEEVIGWDPAVIFVQDRYPKVVKEILSDPAWAGIKAVKEKKVYLMPEYAKAWGYPMPEAMAIGELWMAKKLYPEKFADIDMTKAADDYYQRFYRVRWTADDEKH</sequence>
<evidence type="ECO:0000313" key="3">
    <source>
        <dbReference type="EMBL" id="KAB7650164.1"/>
    </source>
</evidence>
<keyword evidence="1" id="KW-0732">Signal</keyword>
<dbReference type="AlphaFoldDB" id="A0AAI9SC16"/>
<name>A0AAI9SC16_9BURK</name>
<dbReference type="InterPro" id="IPR050902">
    <property type="entry name" value="ABC_Transporter_SBP"/>
</dbReference>
<feature type="chain" id="PRO_5042548949" evidence="1">
    <location>
        <begin position="25"/>
        <end position="354"/>
    </location>
</feature>
<feature type="domain" description="Fe/B12 periplasmic-binding" evidence="2">
    <location>
        <begin position="44"/>
        <end position="325"/>
    </location>
</feature>
<dbReference type="Proteomes" id="UP000469462">
    <property type="component" value="Unassembled WGS sequence"/>
</dbReference>
<dbReference type="CDD" id="cd01142">
    <property type="entry name" value="TroA_e"/>
    <property type="match status" value="1"/>
</dbReference>
<dbReference type="RefSeq" id="WP_139687052.1">
    <property type="nucleotide sequence ID" value="NZ_WEHW01000048.1"/>
</dbReference>
<dbReference type="SUPFAM" id="SSF53807">
    <property type="entry name" value="Helical backbone' metal receptor"/>
    <property type="match status" value="1"/>
</dbReference>
<dbReference type="PANTHER" id="PTHR30535">
    <property type="entry name" value="VITAMIN B12-BINDING PROTEIN"/>
    <property type="match status" value="1"/>
</dbReference>
<reference evidence="3 4" key="1">
    <citation type="submission" date="2019-10" db="EMBL/GenBank/DDBJ databases">
        <title>Genome diversity of Sutterella seckii.</title>
        <authorList>
            <person name="Chaplin A.V."/>
            <person name="Sokolova S.R."/>
            <person name="Mosin K.A."/>
            <person name="Ivanova E.L."/>
            <person name="Kochetkova T.O."/>
            <person name="Goltsov A.Y."/>
            <person name="Trofimov D.Y."/>
            <person name="Efimov B.A."/>
        </authorList>
    </citation>
    <scope>NUCLEOTIDE SEQUENCE [LARGE SCALE GENOMIC DNA]</scope>
    <source>
        <strain evidence="3 4">ASD3426</strain>
    </source>
</reference>